<proteinExistence type="predicted"/>
<dbReference type="SUPFAM" id="SSF46689">
    <property type="entry name" value="Homeodomain-like"/>
    <property type="match status" value="1"/>
</dbReference>
<name>V8NZ76_OPHHA</name>
<evidence type="ECO:0000259" key="8">
    <source>
        <dbReference type="PROSITE" id="PS51818"/>
    </source>
</evidence>
<dbReference type="InterPro" id="IPR009057">
    <property type="entry name" value="Homeodomain-like_sf"/>
</dbReference>
<gene>
    <name evidence="9" type="primary">PROX2</name>
    <name evidence="9" type="ORF">L345_06848</name>
</gene>
<feature type="domain" description="Prospero" evidence="8">
    <location>
        <begin position="436"/>
        <end position="517"/>
    </location>
</feature>
<reference evidence="9 10" key="1">
    <citation type="journal article" date="2013" name="Proc. Natl. Acad. Sci. U.S.A.">
        <title>The king cobra genome reveals dynamic gene evolution and adaptation in the snake venom system.</title>
        <authorList>
            <person name="Vonk F.J."/>
            <person name="Casewell N.R."/>
            <person name="Henkel C.V."/>
            <person name="Heimberg A.M."/>
            <person name="Jansen H.J."/>
            <person name="McCleary R.J."/>
            <person name="Kerkkamp H.M."/>
            <person name="Vos R.A."/>
            <person name="Guerreiro I."/>
            <person name="Calvete J.J."/>
            <person name="Wuster W."/>
            <person name="Woods A.E."/>
            <person name="Logan J.M."/>
            <person name="Harrison R.A."/>
            <person name="Castoe T.A."/>
            <person name="de Koning A.P."/>
            <person name="Pollock D.D."/>
            <person name="Yandell M."/>
            <person name="Calderon D."/>
            <person name="Renjifo C."/>
            <person name="Currier R.B."/>
            <person name="Salgado D."/>
            <person name="Pla D."/>
            <person name="Sanz L."/>
            <person name="Hyder A.S."/>
            <person name="Ribeiro J.M."/>
            <person name="Arntzen J.W."/>
            <person name="van den Thillart G.E."/>
            <person name="Boetzer M."/>
            <person name="Pirovano W."/>
            <person name="Dirks R.P."/>
            <person name="Spaink H.P."/>
            <person name="Duboule D."/>
            <person name="McGlinn E."/>
            <person name="Kini R.M."/>
            <person name="Richardson M.K."/>
        </authorList>
    </citation>
    <scope>NUCLEOTIDE SEQUENCE</scope>
    <source>
        <tissue evidence="9">Blood</tissue>
    </source>
</reference>
<keyword evidence="10" id="KW-1185">Reference proteome</keyword>
<dbReference type="GO" id="GO:0005634">
    <property type="term" value="C:nucleus"/>
    <property type="evidence" value="ECO:0007669"/>
    <property type="project" value="UniProtKB-SubCell"/>
</dbReference>
<feature type="region of interest" description="Disordered" evidence="7">
    <location>
        <begin position="116"/>
        <end position="164"/>
    </location>
</feature>
<keyword evidence="6" id="KW-0539">Nucleus</keyword>
<keyword evidence="3 9" id="KW-0238">DNA-binding</keyword>
<evidence type="ECO:0000256" key="6">
    <source>
        <dbReference type="ARBA" id="ARBA00023242"/>
    </source>
</evidence>
<evidence type="ECO:0000256" key="1">
    <source>
        <dbReference type="ARBA" id="ARBA00004123"/>
    </source>
</evidence>
<feature type="compositionally biased region" description="Basic and acidic residues" evidence="7">
    <location>
        <begin position="126"/>
        <end position="139"/>
    </location>
</feature>
<comment type="caution">
    <text evidence="9">The sequence shown here is derived from an EMBL/GenBank/DDBJ whole genome shotgun (WGS) entry which is preliminary data.</text>
</comment>
<dbReference type="Proteomes" id="UP000018936">
    <property type="component" value="Unassembled WGS sequence"/>
</dbReference>
<dbReference type="OrthoDB" id="10038576at2759"/>
<evidence type="ECO:0000256" key="7">
    <source>
        <dbReference type="SAM" id="MobiDB-lite"/>
    </source>
</evidence>
<keyword evidence="5" id="KW-0804">Transcription</keyword>
<dbReference type="PANTHER" id="PTHR12198:SF5">
    <property type="entry name" value="PROSPERO HOMEOBOX PROTEIN 2"/>
    <property type="match status" value="1"/>
</dbReference>
<dbReference type="AlphaFoldDB" id="V8NZ76"/>
<organism evidence="9 10">
    <name type="scientific">Ophiophagus hannah</name>
    <name type="common">King cobra</name>
    <name type="synonym">Naja hannah</name>
    <dbReference type="NCBI Taxonomy" id="8665"/>
    <lineage>
        <taxon>Eukaryota</taxon>
        <taxon>Metazoa</taxon>
        <taxon>Chordata</taxon>
        <taxon>Craniata</taxon>
        <taxon>Vertebrata</taxon>
        <taxon>Euteleostomi</taxon>
        <taxon>Lepidosauria</taxon>
        <taxon>Squamata</taxon>
        <taxon>Bifurcata</taxon>
        <taxon>Unidentata</taxon>
        <taxon>Episquamata</taxon>
        <taxon>Toxicofera</taxon>
        <taxon>Serpentes</taxon>
        <taxon>Colubroidea</taxon>
        <taxon>Elapidae</taxon>
        <taxon>Elapinae</taxon>
        <taxon>Ophiophagus</taxon>
    </lineage>
</organism>
<dbReference type="Pfam" id="PF05044">
    <property type="entry name" value="HPD"/>
    <property type="match status" value="1"/>
</dbReference>
<dbReference type="GO" id="GO:0048468">
    <property type="term" value="P:cell development"/>
    <property type="evidence" value="ECO:0007669"/>
    <property type="project" value="UniProtKB-ARBA"/>
</dbReference>
<comment type="subcellular location">
    <subcellularLocation>
        <location evidence="1">Nucleus</location>
    </subcellularLocation>
</comment>
<keyword evidence="4 9" id="KW-0371">Homeobox</keyword>
<evidence type="ECO:0000256" key="4">
    <source>
        <dbReference type="ARBA" id="ARBA00023155"/>
    </source>
</evidence>
<accession>V8NZ76</accession>
<feature type="non-terminal residue" evidence="9">
    <location>
        <position position="1"/>
    </location>
</feature>
<protein>
    <submittedName>
        <fullName evidence="9">Prospero homeobox protein 2</fullName>
    </submittedName>
</protein>
<dbReference type="GO" id="GO:0000978">
    <property type="term" value="F:RNA polymerase II cis-regulatory region sequence-specific DNA binding"/>
    <property type="evidence" value="ECO:0007669"/>
    <property type="project" value="TreeGrafter"/>
</dbReference>
<keyword evidence="2" id="KW-0805">Transcription regulation</keyword>
<evidence type="ECO:0000313" key="10">
    <source>
        <dbReference type="Proteomes" id="UP000018936"/>
    </source>
</evidence>
<dbReference type="PROSITE" id="PS51818">
    <property type="entry name" value="HOMEO_PROSPERO"/>
    <property type="match status" value="1"/>
</dbReference>
<dbReference type="GO" id="GO:0000981">
    <property type="term" value="F:DNA-binding transcription factor activity, RNA polymerase II-specific"/>
    <property type="evidence" value="ECO:0007669"/>
    <property type="project" value="TreeGrafter"/>
</dbReference>
<dbReference type="InterPro" id="IPR037131">
    <property type="entry name" value="Homeo_prospero_dom_sf"/>
</dbReference>
<evidence type="ECO:0000256" key="5">
    <source>
        <dbReference type="ARBA" id="ARBA00023163"/>
    </source>
</evidence>
<sequence length="517" mass="58222">MNVNSIANQYNYIPSSVCVDGQNGEFCTEGNYSFRPPYYESIISHLLNQSELNSELDISFLLPCSQKTEHPSSKEAIAMSPLPACGFGNTNQFHNEQLQAKRARVENIIQGMSIMPNPIVPGTLGEQDHNFEKGKESSRQNKRKQKLPQQQSLPGISLTRPPRSSISAEEFLQVKKQLHALQHQLKQLGERFLQHDEENDSDPSQESIERTMGLLKMYGAKIDTNSQVLCCDQHKDYLWKSTPRVRDLVLSEKEDTGIQNLEEKTLSEILKQELTQVMTHAVDSVLKKILPKSSSLPSHLPNNSIGTALGRNIPSKWLPKISSPKGPISLITEKSPGFPIHSIQTKTERKPCQTPENYPLILTSEVQENGILSQMLFCGQKCHWESPPPRMVSPESLEVPWQPIKPSGMKQQYLPRLESLASLPSTNAMFAEMHAMEALTPGHLKKAKLMFFFSRYPTSSLLKAYFLDIQVPDGFLDVASLTLQKFFSAVRAGRDLDPSWKKPIYKIISKLDSEIPD</sequence>
<dbReference type="EMBL" id="AZIM01001316">
    <property type="protein sequence ID" value="ETE67365.1"/>
    <property type="molecule type" value="Genomic_DNA"/>
</dbReference>
<evidence type="ECO:0000256" key="3">
    <source>
        <dbReference type="ARBA" id="ARBA00023125"/>
    </source>
</evidence>
<dbReference type="Gene3D" id="1.10.10.500">
    <property type="entry name" value="Homeo-prospero domain"/>
    <property type="match status" value="2"/>
</dbReference>
<dbReference type="InterPro" id="IPR023082">
    <property type="entry name" value="Homeo_prospero_dom"/>
</dbReference>
<dbReference type="PANTHER" id="PTHR12198">
    <property type="entry name" value="HOMEOBOX PROTEIN PROSPERO/PROX-1/CEH-26"/>
    <property type="match status" value="1"/>
</dbReference>
<dbReference type="InterPro" id="IPR039350">
    <property type="entry name" value="Prospero_homeodomain"/>
</dbReference>
<feature type="non-terminal residue" evidence="9">
    <location>
        <position position="517"/>
    </location>
</feature>
<dbReference type="GO" id="GO:0007399">
    <property type="term" value="P:nervous system development"/>
    <property type="evidence" value="ECO:0007669"/>
    <property type="project" value="UniProtKB-ARBA"/>
</dbReference>
<evidence type="ECO:0000256" key="2">
    <source>
        <dbReference type="ARBA" id="ARBA00023015"/>
    </source>
</evidence>
<evidence type="ECO:0000313" key="9">
    <source>
        <dbReference type="EMBL" id="ETE67365.1"/>
    </source>
</evidence>